<evidence type="ECO:0000313" key="4">
    <source>
        <dbReference type="EnsemblPlants" id="QL03p045866:mrna"/>
    </source>
</evidence>
<evidence type="ECO:0000259" key="3">
    <source>
        <dbReference type="PROSITE" id="PS50089"/>
    </source>
</evidence>
<name>A0A7N2L8A7_QUELO</name>
<dbReference type="PANTHER" id="PTHR47530:SF4">
    <property type="entry name" value="E3 UBIQUITIN LIGASE BIG BROTHER-RELATED"/>
    <property type="match status" value="1"/>
</dbReference>
<feature type="compositionally biased region" description="Basic and acidic residues" evidence="2">
    <location>
        <begin position="15"/>
        <end position="25"/>
    </location>
</feature>
<dbReference type="FunCoup" id="A0A7N2L8A7">
    <property type="interactions" value="613"/>
</dbReference>
<feature type="region of interest" description="Disordered" evidence="2">
    <location>
        <begin position="101"/>
        <end position="148"/>
    </location>
</feature>
<keyword evidence="1" id="KW-0479">Metal-binding</keyword>
<dbReference type="FunFam" id="3.30.40.10:FF:000417">
    <property type="entry name" value="E3 ubiquitin ligase BIG BROTHER-related"/>
    <property type="match status" value="1"/>
</dbReference>
<protein>
    <recommendedName>
        <fullName evidence="3">RING-type domain-containing protein</fullName>
    </recommendedName>
</protein>
<dbReference type="EMBL" id="LRBV02000003">
    <property type="status" value="NOT_ANNOTATED_CDS"/>
    <property type="molecule type" value="Genomic_DNA"/>
</dbReference>
<accession>A0A7N2L8A7</accession>
<sequence length="669" mass="74319">MENKDSLDKLNNTQQEKEQEQEQEHNPNSSINLVEEQEEEERNGSDVDQPPQSPRQPSSSTTTTTRTPFTNLSQVDADLALARTLQEQERAYMMLRINNEGSDYGSWEAGSYVLDDDDDDDEDEDFNDPHDETDDERIDGADDNDEDAFDVHAHANDDLAGEENNPGIEFDPAVFSSDEAYARALQDAEDRDMAARLLALAGINDLEADEDEDIEDHGANSQRFSKVNIYGKRKSKRLLFNVEELISGQSSGQFAKSCREGDKFFILQLGSNSHGAFLLISELTRGRRKGSIVVPEGKTGNCWRGFGLHLRKVLAPESLAPKQAFTGIFRDASKSFASVVAGKRFNNGGGVPSCNNSEESILGQREPPGVKILSESSGVNRVTCKDSTMGQRDQIGAKILSTIDGIEDKGIKAELALDLILRMERGLDGNWAVVWSEVKEVGPKVVQPKKPTIQDFQKDLYPNIFSRAMGKEASIFELITISLDGGSRSWNIQFHKAPDDWEEERVFAFYKHVYSKMPRGEGIDSLFWKLTLNGVFDVRSFYNSLSTPPTFPFSWKCIWSIKDAWEELDPDELSYEELLALGDVVGTESRGLSADIIASLPSINYKSGSGQNGSSNDSCVICRLDYEDGETLTALSCKHSYHPECINNWLNINKVCPVCSAEVSVCGNS</sequence>
<dbReference type="EnsemblPlants" id="QL03p045866:mrna">
    <property type="protein sequence ID" value="QL03p045866:mrna"/>
    <property type="gene ID" value="QL03p045866"/>
</dbReference>
<keyword evidence="1" id="KW-0863">Zinc-finger</keyword>
<dbReference type="InterPro" id="IPR013083">
    <property type="entry name" value="Znf_RING/FYVE/PHD"/>
</dbReference>
<keyword evidence="1" id="KW-0862">Zinc</keyword>
<keyword evidence="5" id="KW-1185">Reference proteome</keyword>
<dbReference type="Gene3D" id="3.30.40.10">
    <property type="entry name" value="Zinc/RING finger domain, C3HC4 (zinc finger)"/>
    <property type="match status" value="1"/>
</dbReference>
<feature type="compositionally biased region" description="Acidic residues" evidence="2">
    <location>
        <begin position="114"/>
        <end position="148"/>
    </location>
</feature>
<dbReference type="InterPro" id="IPR001841">
    <property type="entry name" value="Znf_RING"/>
</dbReference>
<dbReference type="Pfam" id="PF13639">
    <property type="entry name" value="zf-RING_2"/>
    <property type="match status" value="1"/>
</dbReference>
<dbReference type="PROSITE" id="PS50089">
    <property type="entry name" value="ZF_RING_2"/>
    <property type="match status" value="1"/>
</dbReference>
<dbReference type="GO" id="GO:0008270">
    <property type="term" value="F:zinc ion binding"/>
    <property type="evidence" value="ECO:0007669"/>
    <property type="project" value="UniProtKB-KW"/>
</dbReference>
<evidence type="ECO:0000256" key="2">
    <source>
        <dbReference type="SAM" id="MobiDB-lite"/>
    </source>
</evidence>
<organism evidence="4 5">
    <name type="scientific">Quercus lobata</name>
    <name type="common">Valley oak</name>
    <dbReference type="NCBI Taxonomy" id="97700"/>
    <lineage>
        <taxon>Eukaryota</taxon>
        <taxon>Viridiplantae</taxon>
        <taxon>Streptophyta</taxon>
        <taxon>Embryophyta</taxon>
        <taxon>Tracheophyta</taxon>
        <taxon>Spermatophyta</taxon>
        <taxon>Magnoliopsida</taxon>
        <taxon>eudicotyledons</taxon>
        <taxon>Gunneridae</taxon>
        <taxon>Pentapetalae</taxon>
        <taxon>rosids</taxon>
        <taxon>fabids</taxon>
        <taxon>Fagales</taxon>
        <taxon>Fagaceae</taxon>
        <taxon>Quercus</taxon>
    </lineage>
</organism>
<evidence type="ECO:0000313" key="5">
    <source>
        <dbReference type="Proteomes" id="UP000594261"/>
    </source>
</evidence>
<proteinExistence type="predicted"/>
<dbReference type="SMART" id="SM00184">
    <property type="entry name" value="RING"/>
    <property type="match status" value="1"/>
</dbReference>
<dbReference type="Gene3D" id="3.10.450.700">
    <property type="match status" value="1"/>
</dbReference>
<feature type="domain" description="RING-type" evidence="3">
    <location>
        <begin position="619"/>
        <end position="660"/>
    </location>
</feature>
<feature type="region of interest" description="Disordered" evidence="2">
    <location>
        <begin position="1"/>
        <end position="76"/>
    </location>
</feature>
<feature type="compositionally biased region" description="Low complexity" evidence="2">
    <location>
        <begin position="55"/>
        <end position="68"/>
    </location>
</feature>
<dbReference type="SUPFAM" id="SSF57850">
    <property type="entry name" value="RING/U-box"/>
    <property type="match status" value="1"/>
</dbReference>
<dbReference type="InterPro" id="IPR043312">
    <property type="entry name" value="AtBBR-like"/>
</dbReference>
<dbReference type="PANTHER" id="PTHR47530">
    <property type="entry name" value="E3 UBIQUITIN LIGASE BIG BROTHER-RELATED"/>
    <property type="match status" value="1"/>
</dbReference>
<reference evidence="4" key="2">
    <citation type="submission" date="2021-01" db="UniProtKB">
        <authorList>
            <consortium name="EnsemblPlants"/>
        </authorList>
    </citation>
    <scope>IDENTIFICATION</scope>
</reference>
<dbReference type="AlphaFoldDB" id="A0A7N2L8A7"/>
<dbReference type="Gramene" id="QL03p045866:mrna">
    <property type="protein sequence ID" value="QL03p045866:mrna"/>
    <property type="gene ID" value="QL03p045866"/>
</dbReference>
<dbReference type="InParanoid" id="A0A7N2L8A7"/>
<dbReference type="Proteomes" id="UP000594261">
    <property type="component" value="Chromosome 3"/>
</dbReference>
<evidence type="ECO:0000256" key="1">
    <source>
        <dbReference type="PROSITE-ProRule" id="PRU00175"/>
    </source>
</evidence>
<reference evidence="4 5" key="1">
    <citation type="journal article" date="2016" name="G3 (Bethesda)">
        <title>First Draft Assembly and Annotation of the Genome of a California Endemic Oak Quercus lobata Nee (Fagaceae).</title>
        <authorList>
            <person name="Sork V.L."/>
            <person name="Fitz-Gibbon S.T."/>
            <person name="Puiu D."/>
            <person name="Crepeau M."/>
            <person name="Gugger P.F."/>
            <person name="Sherman R."/>
            <person name="Stevens K."/>
            <person name="Langley C.H."/>
            <person name="Pellegrini M."/>
            <person name="Salzberg S.L."/>
        </authorList>
    </citation>
    <scope>NUCLEOTIDE SEQUENCE [LARGE SCALE GENOMIC DNA]</scope>
    <source>
        <strain evidence="4 5">cv. SW786</strain>
    </source>
</reference>